<evidence type="ECO:0000313" key="3">
    <source>
        <dbReference type="Proteomes" id="UP000053599"/>
    </source>
</evidence>
<proteinExistence type="predicted"/>
<feature type="compositionally biased region" description="Basic and acidic residues" evidence="1">
    <location>
        <begin position="132"/>
        <end position="147"/>
    </location>
</feature>
<protein>
    <submittedName>
        <fullName evidence="2">Uncharacterized protein</fullName>
    </submittedName>
</protein>
<dbReference type="STRING" id="1016849.A0A0D1Z973"/>
<feature type="compositionally biased region" description="Low complexity" evidence="1">
    <location>
        <begin position="91"/>
        <end position="104"/>
    </location>
</feature>
<evidence type="ECO:0000256" key="1">
    <source>
        <dbReference type="SAM" id="MobiDB-lite"/>
    </source>
</evidence>
<name>A0A0D1Z973_9EURO</name>
<feature type="compositionally biased region" description="Basic and acidic residues" evidence="1">
    <location>
        <begin position="35"/>
        <end position="49"/>
    </location>
</feature>
<evidence type="ECO:0000313" key="2">
    <source>
        <dbReference type="EMBL" id="KIV83318.1"/>
    </source>
</evidence>
<gene>
    <name evidence="2" type="ORF">PV11_05353</name>
</gene>
<accession>A0A0D1Z973</accession>
<dbReference type="OrthoDB" id="4202871at2759"/>
<reference evidence="2 3" key="1">
    <citation type="submission" date="2015-01" db="EMBL/GenBank/DDBJ databases">
        <title>The Genome Sequence of Exophiala sideris CBS121828.</title>
        <authorList>
            <consortium name="The Broad Institute Genomics Platform"/>
            <person name="Cuomo C."/>
            <person name="de Hoog S."/>
            <person name="Gorbushina A."/>
            <person name="Stielow B."/>
            <person name="Teixiera M."/>
            <person name="Abouelleil A."/>
            <person name="Chapman S.B."/>
            <person name="Priest M."/>
            <person name="Young S.K."/>
            <person name="Wortman J."/>
            <person name="Nusbaum C."/>
            <person name="Birren B."/>
        </authorList>
    </citation>
    <scope>NUCLEOTIDE SEQUENCE [LARGE SCALE GENOMIC DNA]</scope>
    <source>
        <strain evidence="2 3">CBS 121828</strain>
    </source>
</reference>
<organism evidence="2 3">
    <name type="scientific">Exophiala sideris</name>
    <dbReference type="NCBI Taxonomy" id="1016849"/>
    <lineage>
        <taxon>Eukaryota</taxon>
        <taxon>Fungi</taxon>
        <taxon>Dikarya</taxon>
        <taxon>Ascomycota</taxon>
        <taxon>Pezizomycotina</taxon>
        <taxon>Eurotiomycetes</taxon>
        <taxon>Chaetothyriomycetidae</taxon>
        <taxon>Chaetothyriales</taxon>
        <taxon>Herpotrichiellaceae</taxon>
        <taxon>Exophiala</taxon>
    </lineage>
</organism>
<feature type="region of interest" description="Disordered" evidence="1">
    <location>
        <begin position="21"/>
        <end position="162"/>
    </location>
</feature>
<dbReference type="AlphaFoldDB" id="A0A0D1Z973"/>
<dbReference type="EMBL" id="KN846952">
    <property type="protein sequence ID" value="KIV83318.1"/>
    <property type="molecule type" value="Genomic_DNA"/>
</dbReference>
<dbReference type="Proteomes" id="UP000053599">
    <property type="component" value="Unassembled WGS sequence"/>
</dbReference>
<dbReference type="HOGENOM" id="CLU_011243_1_0_1"/>
<sequence length="573" mass="64178">MAAMMPAGPVYHFEAEGMADDNHSLEASIEDFEEQERRSPVFPDFRSDREESEMDDRSSTGLPWSPPGFKSRHSNASGWFRQDPYGKYDLRPSTSPSRSRQTSPELYSDAMNGDPDITIAVNTPLPAGTDSPVRERSPEVEPQRDTKTASYDQEEAVPPENPNNYIRFQLRADVQHREPFVPFLNFVQRKIDAMTKTKSTTFLSVLTTILFASLLRIILVPPIPPPVPDLVKVSTLAKSFEPLIFYSENGYAQITALQETSVAVWDLGESVRSANMTSAPMIVRSLDELSDSLKTLGLELTRFFADVDSDVDSILLVMDWARRELEGVSSGQGTSFTGVVFDRLHGIFNRGGLLETSKGPTPLGKMLTDIFGASSPQRTRATLTRTFHEFVNVLEESINSELTHSSALFALFESIDRQFLNLQRTVVRETDTQERLESDLLSSLWTKLMGPNSAMLRKYEKNKQLLSSVRARTVNNKHLLMEHHGRLQTLKVNLETLRRKLVSPLVRRNDSVSIDSASVLDQQIKGLEGTYDYLRTVRERQKGKLMEMVYGAKAGRPRLVGANGGLEGVAIDA</sequence>